<reference evidence="1" key="1">
    <citation type="journal article" date="2023" name="bioRxiv">
        <title>Scaffold-level genome assemblies of two parasitoid biocontrol wasps reveal the parthenogenesis mechanism and an associated novel virus.</title>
        <authorList>
            <person name="Inwood S."/>
            <person name="Skelly J."/>
            <person name="Guhlin J."/>
            <person name="Harrop T."/>
            <person name="Goldson S."/>
            <person name="Dearden P."/>
        </authorList>
    </citation>
    <scope>NUCLEOTIDE SEQUENCE</scope>
    <source>
        <strain evidence="1">Irish</strain>
        <tissue evidence="1">Whole body</tissue>
    </source>
</reference>
<protein>
    <recommendedName>
        <fullName evidence="3">Pupal cuticle protein</fullName>
    </recommendedName>
</protein>
<evidence type="ECO:0000313" key="2">
    <source>
        <dbReference type="Proteomes" id="UP001168990"/>
    </source>
</evidence>
<sequence length="216" mass="23464">MGESGYNLVYNYRGPPAPLSKDGKVIDTLEVAQARAAHLAAYAAAAARVAANDTKDKWTDYYDNVKADENNDDENYTIKYQLTNENQIENGYHGPLAPLDEDGQVIDTPEVASAKAAHLAAHAAQIPVLESNTWDNNGPRNYLYKVPAHISYTTYHSPTIYRGPPAPLAPDGKVIDTPEVAKARIDHLRVHAHATAIAAAAAAASEHHDHSETCYH</sequence>
<evidence type="ECO:0008006" key="3">
    <source>
        <dbReference type="Google" id="ProtNLM"/>
    </source>
</evidence>
<proteinExistence type="predicted"/>
<keyword evidence="2" id="KW-1185">Reference proteome</keyword>
<organism evidence="1 2">
    <name type="scientific">Microctonus aethiopoides</name>
    <dbReference type="NCBI Taxonomy" id="144406"/>
    <lineage>
        <taxon>Eukaryota</taxon>
        <taxon>Metazoa</taxon>
        <taxon>Ecdysozoa</taxon>
        <taxon>Arthropoda</taxon>
        <taxon>Hexapoda</taxon>
        <taxon>Insecta</taxon>
        <taxon>Pterygota</taxon>
        <taxon>Neoptera</taxon>
        <taxon>Endopterygota</taxon>
        <taxon>Hymenoptera</taxon>
        <taxon>Apocrita</taxon>
        <taxon>Ichneumonoidea</taxon>
        <taxon>Braconidae</taxon>
        <taxon>Euphorinae</taxon>
        <taxon>Microctonus</taxon>
    </lineage>
</organism>
<accession>A0AA39FVA7</accession>
<gene>
    <name evidence="1" type="ORF">PV328_000350</name>
</gene>
<dbReference type="EMBL" id="JAQQBS010000001">
    <property type="protein sequence ID" value="KAK0176191.1"/>
    <property type="molecule type" value="Genomic_DNA"/>
</dbReference>
<dbReference type="Proteomes" id="UP001168990">
    <property type="component" value="Unassembled WGS sequence"/>
</dbReference>
<comment type="caution">
    <text evidence="1">The sequence shown here is derived from an EMBL/GenBank/DDBJ whole genome shotgun (WGS) entry which is preliminary data.</text>
</comment>
<reference evidence="1" key="2">
    <citation type="submission" date="2023-03" db="EMBL/GenBank/DDBJ databases">
        <authorList>
            <person name="Inwood S.N."/>
            <person name="Skelly J.G."/>
            <person name="Guhlin J."/>
            <person name="Harrop T.W.R."/>
            <person name="Goldson S.G."/>
            <person name="Dearden P.K."/>
        </authorList>
    </citation>
    <scope>NUCLEOTIDE SEQUENCE</scope>
    <source>
        <strain evidence="1">Irish</strain>
        <tissue evidence="1">Whole body</tissue>
    </source>
</reference>
<dbReference type="AlphaFoldDB" id="A0AA39FVA7"/>
<name>A0AA39FVA7_9HYME</name>
<evidence type="ECO:0000313" key="1">
    <source>
        <dbReference type="EMBL" id="KAK0176191.1"/>
    </source>
</evidence>